<dbReference type="Proteomes" id="UP000190897">
    <property type="component" value="Unassembled WGS sequence"/>
</dbReference>
<dbReference type="SMART" id="SM00850">
    <property type="entry name" value="LytTR"/>
    <property type="match status" value="1"/>
</dbReference>
<dbReference type="Pfam" id="PF04397">
    <property type="entry name" value="LytTR"/>
    <property type="match status" value="1"/>
</dbReference>
<keyword evidence="1" id="KW-0597">Phosphoprotein</keyword>
<feature type="domain" description="Response regulatory" evidence="2">
    <location>
        <begin position="3"/>
        <end position="116"/>
    </location>
</feature>
<dbReference type="SUPFAM" id="SSF52172">
    <property type="entry name" value="CheY-like"/>
    <property type="match status" value="1"/>
</dbReference>
<dbReference type="AlphaFoldDB" id="A0A1T5BPS7"/>
<dbReference type="Gene3D" id="2.40.50.1020">
    <property type="entry name" value="LytTr DNA-binding domain"/>
    <property type="match status" value="1"/>
</dbReference>
<dbReference type="STRING" id="651661.SAMN05660293_00517"/>
<evidence type="ECO:0000313" key="4">
    <source>
        <dbReference type="EMBL" id="SKB49216.1"/>
    </source>
</evidence>
<dbReference type="InterPro" id="IPR011006">
    <property type="entry name" value="CheY-like_superfamily"/>
</dbReference>
<evidence type="ECO:0000256" key="1">
    <source>
        <dbReference type="PROSITE-ProRule" id="PRU00169"/>
    </source>
</evidence>
<dbReference type="PROSITE" id="PS50930">
    <property type="entry name" value="HTH_LYTTR"/>
    <property type="match status" value="1"/>
</dbReference>
<proteinExistence type="predicted"/>
<evidence type="ECO:0000259" key="3">
    <source>
        <dbReference type="PROSITE" id="PS50930"/>
    </source>
</evidence>
<keyword evidence="5" id="KW-1185">Reference proteome</keyword>
<feature type="domain" description="HTH LytTR-type" evidence="3">
    <location>
        <begin position="146"/>
        <end position="249"/>
    </location>
</feature>
<dbReference type="SMART" id="SM00448">
    <property type="entry name" value="REC"/>
    <property type="match status" value="1"/>
</dbReference>
<dbReference type="InterPro" id="IPR007492">
    <property type="entry name" value="LytTR_DNA-bd_dom"/>
</dbReference>
<sequence>MIKVLIVDDEMTARNFLHRLIIDFVPEISEVRIARSAADARNILHDFEPDIAFVDIEMPYQNGFELLIKLKNPQFDVIFTTAHNRYAIQALRFSALDYLLKPIDPKELIGAMQRYLIKRSASPKKRKVYENFIQNAETKDPKGFRLAVTSSKGAFFFPLCEVLRIESDRNYSVIHLTDRKKPFVATKTLKHYEEVLAHLKFIRVHKSHLVNSEHVMRISNSFDYLVLSDGTRIAISRRKRQAVLNLLNVP</sequence>
<evidence type="ECO:0000259" key="2">
    <source>
        <dbReference type="PROSITE" id="PS50110"/>
    </source>
</evidence>
<dbReference type="InterPro" id="IPR001789">
    <property type="entry name" value="Sig_transdc_resp-reg_receiver"/>
</dbReference>
<dbReference type="GO" id="GO:0000156">
    <property type="term" value="F:phosphorelay response regulator activity"/>
    <property type="evidence" value="ECO:0007669"/>
    <property type="project" value="InterPro"/>
</dbReference>
<dbReference type="PANTHER" id="PTHR37299:SF1">
    <property type="entry name" value="STAGE 0 SPORULATION PROTEIN A HOMOLOG"/>
    <property type="match status" value="1"/>
</dbReference>
<dbReference type="InterPro" id="IPR046947">
    <property type="entry name" value="LytR-like"/>
</dbReference>
<evidence type="ECO:0000313" key="5">
    <source>
        <dbReference type="Proteomes" id="UP000190897"/>
    </source>
</evidence>
<dbReference type="PROSITE" id="PS50110">
    <property type="entry name" value="RESPONSE_REGULATORY"/>
    <property type="match status" value="1"/>
</dbReference>
<organism evidence="4 5">
    <name type="scientific">Dyadobacter psychrophilus</name>
    <dbReference type="NCBI Taxonomy" id="651661"/>
    <lineage>
        <taxon>Bacteria</taxon>
        <taxon>Pseudomonadati</taxon>
        <taxon>Bacteroidota</taxon>
        <taxon>Cytophagia</taxon>
        <taxon>Cytophagales</taxon>
        <taxon>Spirosomataceae</taxon>
        <taxon>Dyadobacter</taxon>
    </lineage>
</organism>
<dbReference type="OrthoDB" id="1646880at2"/>
<dbReference type="Gene3D" id="3.40.50.2300">
    <property type="match status" value="1"/>
</dbReference>
<dbReference type="PANTHER" id="PTHR37299">
    <property type="entry name" value="TRANSCRIPTIONAL REGULATOR-RELATED"/>
    <property type="match status" value="1"/>
</dbReference>
<dbReference type="RefSeq" id="WP_082213092.1">
    <property type="nucleotide sequence ID" value="NZ_FUZA01000001.1"/>
</dbReference>
<dbReference type="EMBL" id="FUZA01000001">
    <property type="protein sequence ID" value="SKB49216.1"/>
    <property type="molecule type" value="Genomic_DNA"/>
</dbReference>
<dbReference type="GO" id="GO:0003677">
    <property type="term" value="F:DNA binding"/>
    <property type="evidence" value="ECO:0007669"/>
    <property type="project" value="InterPro"/>
</dbReference>
<reference evidence="5" key="1">
    <citation type="submission" date="2017-02" db="EMBL/GenBank/DDBJ databases">
        <authorList>
            <person name="Varghese N."/>
            <person name="Submissions S."/>
        </authorList>
    </citation>
    <scope>NUCLEOTIDE SEQUENCE [LARGE SCALE GENOMIC DNA]</scope>
    <source>
        <strain evidence="5">DSM 22270</strain>
    </source>
</reference>
<gene>
    <name evidence="4" type="ORF">SAMN05660293_00517</name>
</gene>
<feature type="modified residue" description="4-aspartylphosphate" evidence="1">
    <location>
        <position position="55"/>
    </location>
</feature>
<dbReference type="Pfam" id="PF00072">
    <property type="entry name" value="Response_reg"/>
    <property type="match status" value="1"/>
</dbReference>
<accession>A0A1T5BPS7</accession>
<protein>
    <submittedName>
        <fullName evidence="4">Two component transcriptional regulator, LytTR family</fullName>
    </submittedName>
</protein>
<name>A0A1T5BPS7_9BACT</name>